<dbReference type="SMART" id="SM00938">
    <property type="entry name" value="P-II"/>
    <property type="match status" value="1"/>
</dbReference>
<name>A0ABQ5PUT5_9BACT</name>
<dbReference type="PROSITE" id="PS51343">
    <property type="entry name" value="PII_GLNB_DOM"/>
    <property type="match status" value="1"/>
</dbReference>
<organism evidence="1 2">
    <name type="scientific">Geothrix edaphica</name>
    <dbReference type="NCBI Taxonomy" id="2927976"/>
    <lineage>
        <taxon>Bacteria</taxon>
        <taxon>Pseudomonadati</taxon>
        <taxon>Acidobacteriota</taxon>
        <taxon>Holophagae</taxon>
        <taxon>Holophagales</taxon>
        <taxon>Holophagaceae</taxon>
        <taxon>Geothrix</taxon>
    </lineage>
</organism>
<protein>
    <submittedName>
        <fullName evidence="1">Nitrogen regulatory protein P-II</fullName>
    </submittedName>
</protein>
<dbReference type="Gene3D" id="3.30.70.120">
    <property type="match status" value="1"/>
</dbReference>
<dbReference type="EMBL" id="BSDC01000001">
    <property type="protein sequence ID" value="GLH65849.1"/>
    <property type="molecule type" value="Genomic_DNA"/>
</dbReference>
<evidence type="ECO:0000313" key="2">
    <source>
        <dbReference type="Proteomes" id="UP001165044"/>
    </source>
</evidence>
<dbReference type="Pfam" id="PF00543">
    <property type="entry name" value="P-II"/>
    <property type="match status" value="1"/>
</dbReference>
<evidence type="ECO:0000313" key="1">
    <source>
        <dbReference type="EMBL" id="GLH65849.1"/>
    </source>
</evidence>
<dbReference type="InterPro" id="IPR002187">
    <property type="entry name" value="N-reg_PII"/>
</dbReference>
<dbReference type="InterPro" id="IPR011322">
    <property type="entry name" value="N-reg_PII-like_a/b"/>
</dbReference>
<keyword evidence="2" id="KW-1185">Reference proteome</keyword>
<dbReference type="PRINTS" id="PR00340">
    <property type="entry name" value="PIIGLNB"/>
</dbReference>
<dbReference type="Proteomes" id="UP001165044">
    <property type="component" value="Unassembled WGS sequence"/>
</dbReference>
<accession>A0ABQ5PUT5</accession>
<dbReference type="SUPFAM" id="SSF54913">
    <property type="entry name" value="GlnB-like"/>
    <property type="match status" value="1"/>
</dbReference>
<reference evidence="1" key="1">
    <citation type="journal article" date="2023" name="Antonie Van Leeuwenhoek">
        <title>Mesoterricola silvestris gen. nov., sp. nov., Mesoterricola sediminis sp. nov., Geothrix oryzae sp. nov., Geothrix edaphica sp. nov., Geothrix rubra sp. nov., and Geothrix limicola sp. nov., six novel members of Acidobacteriota isolated from soils.</title>
        <authorList>
            <person name="Itoh H."/>
            <person name="Sugisawa Y."/>
            <person name="Mise K."/>
            <person name="Xu Z."/>
            <person name="Kuniyasu M."/>
            <person name="Ushijima N."/>
            <person name="Kawano K."/>
            <person name="Kobayashi E."/>
            <person name="Shiratori Y."/>
            <person name="Masuda Y."/>
            <person name="Senoo K."/>
        </authorList>
    </citation>
    <scope>NUCLEOTIDE SEQUENCE</scope>
    <source>
        <strain evidence="1">Red802</strain>
    </source>
</reference>
<sequence>MKMIVAIIRPDKFEAVQAALVAKDIYLMTVSDVRGCGTQKGFAEQFRGSKIGLIRLLPKVKLEIAVNEEFVQPAVEAIMAAAKSEPSHLGDGKVFVLNLEECYRVRTGETGGAAIGP</sequence>
<dbReference type="RefSeq" id="WP_285605940.1">
    <property type="nucleotide sequence ID" value="NZ_BSDC01000001.1"/>
</dbReference>
<comment type="caution">
    <text evidence="1">The sequence shown here is derived from an EMBL/GenBank/DDBJ whole genome shotgun (WGS) entry which is preliminary data.</text>
</comment>
<gene>
    <name evidence="1" type="primary">glnK</name>
    <name evidence="1" type="ORF">GETHED_02130</name>
</gene>
<dbReference type="PANTHER" id="PTHR30115">
    <property type="entry name" value="NITROGEN REGULATORY PROTEIN P-II"/>
    <property type="match status" value="1"/>
</dbReference>
<dbReference type="InterPro" id="IPR015867">
    <property type="entry name" value="N-reg_PII/ATP_PRibTrfase_C"/>
</dbReference>
<dbReference type="PANTHER" id="PTHR30115:SF18">
    <property type="entry name" value="NITROGEN REGULATORY PROTEIN P-II"/>
    <property type="match status" value="1"/>
</dbReference>
<proteinExistence type="predicted"/>